<dbReference type="Pfam" id="PF17932">
    <property type="entry name" value="TetR_C_24"/>
    <property type="match status" value="1"/>
</dbReference>
<dbReference type="Gene3D" id="1.10.357.10">
    <property type="entry name" value="Tetracycline Repressor, domain 2"/>
    <property type="match status" value="1"/>
</dbReference>
<feature type="DNA-binding region" description="H-T-H motif" evidence="4">
    <location>
        <begin position="38"/>
        <end position="57"/>
    </location>
</feature>
<dbReference type="Gene3D" id="1.10.10.60">
    <property type="entry name" value="Homeodomain-like"/>
    <property type="match status" value="1"/>
</dbReference>
<dbReference type="AlphaFoldDB" id="A0A238ZZS7"/>
<dbReference type="Proteomes" id="UP000198348">
    <property type="component" value="Unassembled WGS sequence"/>
</dbReference>
<dbReference type="InterPro" id="IPR036271">
    <property type="entry name" value="Tet_transcr_reg_TetR-rel_C_sf"/>
</dbReference>
<accession>A0A238ZZS7</accession>
<dbReference type="SUPFAM" id="SSF46689">
    <property type="entry name" value="Homeodomain-like"/>
    <property type="match status" value="1"/>
</dbReference>
<dbReference type="PANTHER" id="PTHR30055">
    <property type="entry name" value="HTH-TYPE TRANSCRIPTIONAL REGULATOR RUTR"/>
    <property type="match status" value="1"/>
</dbReference>
<dbReference type="InterPro" id="IPR001647">
    <property type="entry name" value="HTH_TetR"/>
</dbReference>
<dbReference type="PRINTS" id="PR00455">
    <property type="entry name" value="HTHTETR"/>
</dbReference>
<keyword evidence="1" id="KW-0805">Transcription regulation</keyword>
<proteinExistence type="predicted"/>
<organism evidence="6 7">
    <name type="scientific">Haloechinothrix alba</name>
    <dbReference type="NCBI Taxonomy" id="664784"/>
    <lineage>
        <taxon>Bacteria</taxon>
        <taxon>Bacillati</taxon>
        <taxon>Actinomycetota</taxon>
        <taxon>Actinomycetes</taxon>
        <taxon>Pseudonocardiales</taxon>
        <taxon>Pseudonocardiaceae</taxon>
        <taxon>Haloechinothrix</taxon>
    </lineage>
</organism>
<dbReference type="InterPro" id="IPR050109">
    <property type="entry name" value="HTH-type_TetR-like_transc_reg"/>
</dbReference>
<name>A0A238ZZS7_9PSEU</name>
<dbReference type="Pfam" id="PF00440">
    <property type="entry name" value="TetR_N"/>
    <property type="match status" value="1"/>
</dbReference>
<dbReference type="GO" id="GO:0000976">
    <property type="term" value="F:transcription cis-regulatory region binding"/>
    <property type="evidence" value="ECO:0007669"/>
    <property type="project" value="TreeGrafter"/>
</dbReference>
<evidence type="ECO:0000256" key="3">
    <source>
        <dbReference type="ARBA" id="ARBA00023163"/>
    </source>
</evidence>
<keyword evidence="2 4" id="KW-0238">DNA-binding</keyword>
<evidence type="ECO:0000256" key="2">
    <source>
        <dbReference type="ARBA" id="ARBA00023125"/>
    </source>
</evidence>
<feature type="domain" description="HTH tetR-type" evidence="5">
    <location>
        <begin position="15"/>
        <end position="75"/>
    </location>
</feature>
<evidence type="ECO:0000256" key="1">
    <source>
        <dbReference type="ARBA" id="ARBA00023015"/>
    </source>
</evidence>
<dbReference type="SUPFAM" id="SSF48498">
    <property type="entry name" value="Tetracyclin repressor-like, C-terminal domain"/>
    <property type="match status" value="1"/>
</dbReference>
<evidence type="ECO:0000256" key="4">
    <source>
        <dbReference type="PROSITE-ProRule" id="PRU00335"/>
    </source>
</evidence>
<reference evidence="7" key="1">
    <citation type="submission" date="2017-06" db="EMBL/GenBank/DDBJ databases">
        <authorList>
            <person name="Varghese N."/>
            <person name="Submissions S."/>
        </authorList>
    </citation>
    <scope>NUCLEOTIDE SEQUENCE [LARGE SCALE GENOMIC DNA]</scope>
    <source>
        <strain evidence="7">DSM 45207</strain>
    </source>
</reference>
<dbReference type="PROSITE" id="PS50977">
    <property type="entry name" value="HTH_TETR_2"/>
    <property type="match status" value="1"/>
</dbReference>
<sequence>MMQVSAGPAAQAVPTTRRDQILAAAAELFAAHGFHGVGIDDIGAAVGISGPALYRHFRSKDAMLGEMLISISRGLFSGGKERAAAAEDPSKALAELVTFHTNFALDNPALITVQERNLGNLREDDRKQVRALQRQYVEVWVGAISAAVPGITEERARSAAHAVFGLLNSTPHNRYVGSTELAELLHRLALGALHAAR</sequence>
<keyword evidence="7" id="KW-1185">Reference proteome</keyword>
<dbReference type="InterPro" id="IPR041490">
    <property type="entry name" value="KstR2_TetR_C"/>
</dbReference>
<protein>
    <submittedName>
        <fullName evidence="6">Transcriptional regulator, TetR family</fullName>
    </submittedName>
</protein>
<evidence type="ECO:0000313" key="6">
    <source>
        <dbReference type="EMBL" id="SNR88274.1"/>
    </source>
</evidence>
<dbReference type="InterPro" id="IPR009057">
    <property type="entry name" value="Homeodomain-like_sf"/>
</dbReference>
<dbReference type="EMBL" id="FZNW01000027">
    <property type="protein sequence ID" value="SNR88274.1"/>
    <property type="molecule type" value="Genomic_DNA"/>
</dbReference>
<gene>
    <name evidence="6" type="ORF">SAMN06265360_12727</name>
</gene>
<evidence type="ECO:0000313" key="7">
    <source>
        <dbReference type="Proteomes" id="UP000198348"/>
    </source>
</evidence>
<dbReference type="GO" id="GO:0003700">
    <property type="term" value="F:DNA-binding transcription factor activity"/>
    <property type="evidence" value="ECO:0007669"/>
    <property type="project" value="TreeGrafter"/>
</dbReference>
<dbReference type="PANTHER" id="PTHR30055:SF237">
    <property type="entry name" value="TRANSCRIPTIONAL REPRESSOR MCE3R"/>
    <property type="match status" value="1"/>
</dbReference>
<evidence type="ECO:0000259" key="5">
    <source>
        <dbReference type="PROSITE" id="PS50977"/>
    </source>
</evidence>
<dbReference type="GO" id="GO:0045892">
    <property type="term" value="P:negative regulation of DNA-templated transcription"/>
    <property type="evidence" value="ECO:0007669"/>
    <property type="project" value="UniProtKB-ARBA"/>
</dbReference>
<keyword evidence="3" id="KW-0804">Transcription</keyword>
<dbReference type="FunFam" id="1.10.10.60:FF:000141">
    <property type="entry name" value="TetR family transcriptional regulator"/>
    <property type="match status" value="1"/>
</dbReference>